<dbReference type="InterPro" id="IPR000014">
    <property type="entry name" value="PAS"/>
</dbReference>
<feature type="domain" description="Sigma-54 factor interaction" evidence="7">
    <location>
        <begin position="336"/>
        <end position="562"/>
    </location>
</feature>
<evidence type="ECO:0000313" key="8">
    <source>
        <dbReference type="EMBL" id="EIT68255.1"/>
    </source>
</evidence>
<feature type="region of interest" description="Disordered" evidence="6">
    <location>
        <begin position="658"/>
        <end position="682"/>
    </location>
</feature>
<keyword evidence="5" id="KW-0804">Transcription</keyword>
<dbReference type="PROSITE" id="PS00675">
    <property type="entry name" value="SIGMA54_INTERACT_1"/>
    <property type="match status" value="1"/>
</dbReference>
<dbReference type="InterPro" id="IPR027417">
    <property type="entry name" value="P-loop_NTPase"/>
</dbReference>
<dbReference type="PANTHER" id="PTHR32071:SF77">
    <property type="entry name" value="TRANSCRIPTIONAL REGULATORY PROTEIN"/>
    <property type="match status" value="1"/>
</dbReference>
<dbReference type="PRINTS" id="PR01590">
    <property type="entry name" value="HTHFIS"/>
</dbReference>
<dbReference type="STRING" id="1172194.WQQ_34500"/>
<dbReference type="PROSITE" id="PS00688">
    <property type="entry name" value="SIGMA54_INTERACT_3"/>
    <property type="match status" value="1"/>
</dbReference>
<dbReference type="InterPro" id="IPR025943">
    <property type="entry name" value="Sigma_54_int_dom_ATP-bd_2"/>
</dbReference>
<comment type="caution">
    <text evidence="8">The sequence shown here is derived from an EMBL/GenBank/DDBJ whole genome shotgun (WGS) entry which is preliminary data.</text>
</comment>
<dbReference type="InterPro" id="IPR003018">
    <property type="entry name" value="GAF"/>
</dbReference>
<dbReference type="Gene3D" id="3.40.50.300">
    <property type="entry name" value="P-loop containing nucleotide triphosphate hydrolases"/>
    <property type="match status" value="1"/>
</dbReference>
<dbReference type="Proteomes" id="UP000003704">
    <property type="component" value="Unassembled WGS sequence"/>
</dbReference>
<dbReference type="InterPro" id="IPR058031">
    <property type="entry name" value="AAA_lid_NorR"/>
</dbReference>
<dbReference type="SUPFAM" id="SSF46689">
    <property type="entry name" value="Homeodomain-like"/>
    <property type="match status" value="1"/>
</dbReference>
<evidence type="ECO:0000256" key="3">
    <source>
        <dbReference type="ARBA" id="ARBA00023015"/>
    </source>
</evidence>
<dbReference type="InterPro" id="IPR025662">
    <property type="entry name" value="Sigma_54_int_dom_ATP-bd_1"/>
</dbReference>
<keyword evidence="4" id="KW-0238">DNA-binding</keyword>
<feature type="region of interest" description="Disordered" evidence="6">
    <location>
        <begin position="321"/>
        <end position="343"/>
    </location>
</feature>
<evidence type="ECO:0000259" key="7">
    <source>
        <dbReference type="PROSITE" id="PS50045"/>
    </source>
</evidence>
<dbReference type="EMBL" id="AKGD01000003">
    <property type="protein sequence ID" value="EIT68255.1"/>
    <property type="molecule type" value="Genomic_DNA"/>
</dbReference>
<dbReference type="InterPro" id="IPR025944">
    <property type="entry name" value="Sigma_54_int_dom_CS"/>
</dbReference>
<dbReference type="InterPro" id="IPR003593">
    <property type="entry name" value="AAA+_ATPase"/>
</dbReference>
<reference evidence="8 9" key="1">
    <citation type="journal article" date="2012" name="J. Bacteriol.">
        <title>Genome Sequence of n-Alkane-Degrading Hydrocarboniphaga effusa Strain AP103T (ATCC BAA-332T).</title>
        <authorList>
            <person name="Chang H.K."/>
            <person name="Zylstra G.J."/>
            <person name="Chae J.C."/>
        </authorList>
    </citation>
    <scope>NUCLEOTIDE SEQUENCE [LARGE SCALE GENOMIC DNA]</scope>
    <source>
        <strain evidence="8 9">AP103</strain>
    </source>
</reference>
<dbReference type="GO" id="GO:0006355">
    <property type="term" value="P:regulation of DNA-templated transcription"/>
    <property type="evidence" value="ECO:0007669"/>
    <property type="project" value="InterPro"/>
</dbReference>
<dbReference type="Pfam" id="PF02954">
    <property type="entry name" value="HTH_8"/>
    <property type="match status" value="1"/>
</dbReference>
<dbReference type="Gene3D" id="3.30.450.40">
    <property type="match status" value="1"/>
</dbReference>
<dbReference type="InterPro" id="IPR002078">
    <property type="entry name" value="Sigma_54_int"/>
</dbReference>
<dbReference type="PANTHER" id="PTHR32071">
    <property type="entry name" value="TRANSCRIPTIONAL REGULATORY PROTEIN"/>
    <property type="match status" value="1"/>
</dbReference>
<sequence length="682" mass="74905">MMEEKIMVLRQDGTGHARLIQSAVKGQPTAIDIDQSVRHSWSRCLGNYSLDPLKTKQPIVVERVDLQARRERLGTMLQIARIEMLGLARQMQHSEFGIMLTDADGVILCYTGDPAFADTARRSGFREGAVWSERELGTNGMGTCLMMRRSIIIHRSEHFLLQNTALTCTAAPIFDMQGKLLAALDISGSSSEPQMHTLALVEIAAKNIENRAVLEAARGYHALRFHPFPEFVSTPGEGVIAFDEAGLIVGCNRAALDLLNYREHGELCGENIGSVLETSLGTLMQLASRPGMRPEPIAAHLGHLRLFGVVQAPASDFGANRPSGSPVLTLRNTDPTPSRDPVVASNHHVARRVMNRDISILLLGETGTGKGFFAKSIHAASERADKPFVSVNCAAIPELLIESELFGYKPGAFTGAARQGHSGRILQANGGTLFLDEIGDMPLSLQARLLTVIEDREVMPLGGSKPVPVDIRIISATHCDLIEMTSRGQFRDDLYYRLNGITLTMPPLRKRQDLPEMVQALIKLEAGDRSIRIGDALMQRLLRCSWPGNLRQLRNVIRNLLALSETDELSLTDFDERWLLGASAPAEARIEAHAVTRLNHEADADDEDDDDVLADAERAALLRTLEACRWNVSEAAVRLHVSRKTLYRKMHRHGLIRHGQRLDSLQGAEGDPPHAGAGLTPS</sequence>
<accession>I8T2U4</accession>
<dbReference type="SMART" id="SM00382">
    <property type="entry name" value="AAA"/>
    <property type="match status" value="1"/>
</dbReference>
<evidence type="ECO:0000313" key="9">
    <source>
        <dbReference type="Proteomes" id="UP000003704"/>
    </source>
</evidence>
<protein>
    <recommendedName>
        <fullName evidence="7">Sigma-54 factor interaction domain-containing protein</fullName>
    </recommendedName>
</protein>
<keyword evidence="1" id="KW-0547">Nucleotide-binding</keyword>
<keyword evidence="2" id="KW-0067">ATP-binding</keyword>
<dbReference type="AlphaFoldDB" id="I8T2U4"/>
<dbReference type="InterPro" id="IPR002197">
    <property type="entry name" value="HTH_Fis"/>
</dbReference>
<evidence type="ECO:0000256" key="4">
    <source>
        <dbReference type="ARBA" id="ARBA00023125"/>
    </source>
</evidence>
<dbReference type="Pfam" id="PF00158">
    <property type="entry name" value="Sigma54_activat"/>
    <property type="match status" value="1"/>
</dbReference>
<keyword evidence="3" id="KW-0805">Transcription regulation</keyword>
<dbReference type="SUPFAM" id="SSF52540">
    <property type="entry name" value="P-loop containing nucleoside triphosphate hydrolases"/>
    <property type="match status" value="1"/>
</dbReference>
<dbReference type="Gene3D" id="1.10.10.60">
    <property type="entry name" value="Homeodomain-like"/>
    <property type="match status" value="1"/>
</dbReference>
<dbReference type="Pfam" id="PF25601">
    <property type="entry name" value="AAA_lid_14"/>
    <property type="match status" value="1"/>
</dbReference>
<dbReference type="CDD" id="cd00009">
    <property type="entry name" value="AAA"/>
    <property type="match status" value="1"/>
</dbReference>
<dbReference type="SUPFAM" id="SSF55781">
    <property type="entry name" value="GAF domain-like"/>
    <property type="match status" value="1"/>
</dbReference>
<keyword evidence="9" id="KW-1185">Reference proteome</keyword>
<dbReference type="GO" id="GO:0043565">
    <property type="term" value="F:sequence-specific DNA binding"/>
    <property type="evidence" value="ECO:0007669"/>
    <property type="project" value="InterPro"/>
</dbReference>
<proteinExistence type="predicted"/>
<evidence type="ECO:0000256" key="2">
    <source>
        <dbReference type="ARBA" id="ARBA00022840"/>
    </source>
</evidence>
<name>I8T2U4_9GAMM</name>
<gene>
    <name evidence="8" type="ORF">WQQ_34500</name>
</gene>
<evidence type="ECO:0000256" key="1">
    <source>
        <dbReference type="ARBA" id="ARBA00022741"/>
    </source>
</evidence>
<dbReference type="Gene3D" id="1.10.8.60">
    <property type="match status" value="1"/>
</dbReference>
<evidence type="ECO:0000256" key="6">
    <source>
        <dbReference type="SAM" id="MobiDB-lite"/>
    </source>
</evidence>
<organism evidence="8 9">
    <name type="scientific">Hydrocarboniphaga effusa AP103</name>
    <dbReference type="NCBI Taxonomy" id="1172194"/>
    <lineage>
        <taxon>Bacteria</taxon>
        <taxon>Pseudomonadati</taxon>
        <taxon>Pseudomonadota</taxon>
        <taxon>Gammaproteobacteria</taxon>
        <taxon>Nevskiales</taxon>
        <taxon>Nevskiaceae</taxon>
        <taxon>Hydrocarboniphaga</taxon>
    </lineage>
</organism>
<dbReference type="GO" id="GO:0005524">
    <property type="term" value="F:ATP binding"/>
    <property type="evidence" value="ECO:0007669"/>
    <property type="project" value="UniProtKB-KW"/>
</dbReference>
<dbReference type="PROSITE" id="PS50045">
    <property type="entry name" value="SIGMA54_INTERACT_4"/>
    <property type="match status" value="1"/>
</dbReference>
<dbReference type="FunFam" id="3.40.50.300:FF:000006">
    <property type="entry name" value="DNA-binding transcriptional regulator NtrC"/>
    <property type="match status" value="1"/>
</dbReference>
<evidence type="ECO:0000256" key="5">
    <source>
        <dbReference type="ARBA" id="ARBA00023163"/>
    </source>
</evidence>
<dbReference type="InterPro" id="IPR029016">
    <property type="entry name" value="GAF-like_dom_sf"/>
</dbReference>
<dbReference type="CDD" id="cd00130">
    <property type="entry name" value="PAS"/>
    <property type="match status" value="1"/>
</dbReference>
<dbReference type="InterPro" id="IPR009057">
    <property type="entry name" value="Homeodomain-like_sf"/>
</dbReference>
<dbReference type="PROSITE" id="PS00676">
    <property type="entry name" value="SIGMA54_INTERACT_2"/>
    <property type="match status" value="1"/>
</dbReference>
<dbReference type="Pfam" id="PF01590">
    <property type="entry name" value="GAF"/>
    <property type="match status" value="1"/>
</dbReference>